<evidence type="ECO:0000256" key="10">
    <source>
        <dbReference type="RuleBase" id="RU003801"/>
    </source>
</evidence>
<reference evidence="12" key="1">
    <citation type="submission" date="2016-09" db="EMBL/GenBank/DDBJ databases">
        <title>Distribution of cholinergic neurons and their co-localization with FMRFamide in central and peripheral neurons of the spider Cupiennius salei.</title>
        <authorList>
            <person name="Roush M."/>
            <person name="Anderson C."/>
            <person name="Johnson J.A.G."/>
            <person name="Liu H."/>
            <person name="French A.S."/>
            <person name="Torkkeli P.H."/>
            <person name="Fabian-Fine R."/>
        </authorList>
    </citation>
    <scope>NUCLEOTIDE SEQUENCE</scope>
    <source>
        <strain evidence="12">CSH_0083</strain>
    </source>
</reference>
<evidence type="ECO:0000256" key="4">
    <source>
        <dbReference type="ARBA" id="ARBA00022679"/>
    </source>
</evidence>
<dbReference type="InterPro" id="IPR042231">
    <property type="entry name" value="Cho/carn_acyl_trans_2"/>
</dbReference>
<dbReference type="UniPathway" id="UPA00659"/>
<keyword evidence="7 10" id="KW-0012">Acyltransferase</keyword>
<evidence type="ECO:0000256" key="7">
    <source>
        <dbReference type="ARBA" id="ARBA00023315"/>
    </source>
</evidence>
<organism evidence="12">
    <name type="scientific">Cupiennius salei</name>
    <name type="common">American wandering spider</name>
    <dbReference type="NCBI Taxonomy" id="6928"/>
    <lineage>
        <taxon>Eukaryota</taxon>
        <taxon>Metazoa</taxon>
        <taxon>Ecdysozoa</taxon>
        <taxon>Arthropoda</taxon>
        <taxon>Chelicerata</taxon>
        <taxon>Arachnida</taxon>
        <taxon>Araneae</taxon>
        <taxon>Araneomorphae</taxon>
        <taxon>Entelegynae</taxon>
        <taxon>Lycosoidea</taxon>
        <taxon>Ctenidae</taxon>
        <taxon>Cupiennius</taxon>
    </lineage>
</organism>
<dbReference type="AlphaFoldDB" id="A0A1U9W5K6"/>
<dbReference type="InterPro" id="IPR039551">
    <property type="entry name" value="Cho/carn_acyl_trans"/>
</dbReference>
<dbReference type="Gene3D" id="3.30.559.70">
    <property type="entry name" value="Choline/Carnitine o-acyltransferase, domain 2"/>
    <property type="match status" value="1"/>
</dbReference>
<evidence type="ECO:0000256" key="2">
    <source>
        <dbReference type="ARBA" id="ARBA00005232"/>
    </source>
</evidence>
<keyword evidence="6" id="KW-0443">Lipid metabolism</keyword>
<dbReference type="PANTHER" id="PTHR22589:SF16">
    <property type="entry name" value="CARNITINE O-PALMITOYLTRANSFERASE 2, MITOCHONDRIAL"/>
    <property type="match status" value="1"/>
</dbReference>
<comment type="pathway">
    <text evidence="1">Lipid metabolism; fatty acid beta-oxidation.</text>
</comment>
<evidence type="ECO:0000256" key="6">
    <source>
        <dbReference type="ARBA" id="ARBA00023098"/>
    </source>
</evidence>
<dbReference type="Gene3D" id="3.30.559.10">
    <property type="entry name" value="Chloramphenicol acetyltransferase-like domain"/>
    <property type="match status" value="1"/>
</dbReference>
<evidence type="ECO:0000256" key="8">
    <source>
        <dbReference type="ARBA" id="ARBA00048999"/>
    </source>
</evidence>
<comment type="similarity">
    <text evidence="2 10">Belongs to the carnitine/choline acetyltransferase family.</text>
</comment>
<dbReference type="Gene3D" id="1.20.1280.180">
    <property type="match status" value="1"/>
</dbReference>
<feature type="active site" description="Proton acceptor" evidence="9">
    <location>
        <position position="382"/>
    </location>
</feature>
<dbReference type="SUPFAM" id="SSF52777">
    <property type="entry name" value="CoA-dependent acyltransferases"/>
    <property type="match status" value="2"/>
</dbReference>
<dbReference type="PANTHER" id="PTHR22589">
    <property type="entry name" value="CARNITINE O-ACYLTRANSFERASE"/>
    <property type="match status" value="1"/>
</dbReference>
<proteinExistence type="evidence at transcript level"/>
<evidence type="ECO:0000256" key="5">
    <source>
        <dbReference type="ARBA" id="ARBA00022832"/>
    </source>
</evidence>
<protein>
    <submittedName>
        <fullName evidence="12">Putative carnitine O-palmitoyltransferase</fullName>
    </submittedName>
</protein>
<keyword evidence="5" id="KW-0276">Fatty acid metabolism</keyword>
<dbReference type="EMBL" id="KX892708">
    <property type="protein sequence ID" value="AQY19419.1"/>
    <property type="molecule type" value="mRNA"/>
</dbReference>
<dbReference type="Pfam" id="PF00755">
    <property type="entry name" value="Carn_acyltransf"/>
    <property type="match status" value="1"/>
</dbReference>
<dbReference type="GO" id="GO:0006635">
    <property type="term" value="P:fatty acid beta-oxidation"/>
    <property type="evidence" value="ECO:0007669"/>
    <property type="project" value="UniProtKB-UniPathway"/>
</dbReference>
<evidence type="ECO:0000259" key="11">
    <source>
        <dbReference type="Pfam" id="PF00755"/>
    </source>
</evidence>
<accession>A0A1U9W5K6</accession>
<comment type="catalytic activity">
    <reaction evidence="8">
        <text>4,8-dimethylnonanoyl-CoA + (R)-carnitine = O-4,8-dimethylnonanoyl-(R)-carnitine + CoA</text>
        <dbReference type="Rhea" id="RHEA:44860"/>
        <dbReference type="ChEBI" id="CHEBI:16347"/>
        <dbReference type="ChEBI" id="CHEBI:57287"/>
        <dbReference type="ChEBI" id="CHEBI:77061"/>
        <dbReference type="ChEBI" id="CHEBI:84654"/>
    </reaction>
</comment>
<evidence type="ECO:0000256" key="3">
    <source>
        <dbReference type="ARBA" id="ARBA00022448"/>
    </source>
</evidence>
<evidence type="ECO:0000313" key="12">
    <source>
        <dbReference type="EMBL" id="AQY19419.1"/>
    </source>
</evidence>
<dbReference type="FunFam" id="1.10.275.20:FF:000001">
    <property type="entry name" value="carnitine O-palmitoyltransferase 2, mitochondrial"/>
    <property type="match status" value="1"/>
</dbReference>
<keyword evidence="4 10" id="KW-0808">Transferase</keyword>
<dbReference type="GO" id="GO:0005739">
    <property type="term" value="C:mitochondrion"/>
    <property type="evidence" value="ECO:0007669"/>
    <property type="project" value="TreeGrafter"/>
</dbReference>
<evidence type="ECO:0000256" key="9">
    <source>
        <dbReference type="PIRSR" id="PIRSR600542-1"/>
    </source>
</evidence>
<dbReference type="InterPro" id="IPR000542">
    <property type="entry name" value="Carn_acyl_trans"/>
</dbReference>
<sequence length="665" mass="76327">MSGQLKNTICSSQWKNLSKKYLFRWSKIQTCHYHALPEEEMQYIQRSIVSTMHFQDSLPRLPVPELNRTCDRYISALKPIVDENKLQNTIKIVEKFKNEEGKELHTELLASNKRNKHTSYISGPWFEYYLKSRSSVVLNFNPFLAFKDDPKEKYNSQLVRATNMLLSSLRFMKSLKAGILEPEVFHLNPQKSDTAFFKKIMRLIPKPFAWYGAYLFKAFPLDMSQFNNLFCSTRIPRPNKDEIMAFPEARHVVVLRNGYFYVFDAIDTDGNIMPAAHLYNHIKYILSDARPPPSHPISFLTTENRDTWAEAREHLEKIGNAEQLRVIDSAIFVLALDDEILGENKLKSAHQMLHGPAHNRWFDKSFTLIVTKDGKTALNFEHSWGDGVAVLRYFNEIFDDSTKNHFVGPETVSAIDAAHRVQRLDFTLDESIKSAVRQAQEKLKQITSSLQLDVLIYDKMHRDSIKKYKLSPDSVAQLGFQMAYYKIYGNFVATYESCSTSAFKHGRTETVRPATMATKKFIEEFHRHKKVSYSELRALLNECTKVHNQLTKEAAMGQGFDRHLFALRYLAEKGGKKIPALYEDPVYSEANHFVLSTSTLYGPAFSGGGFAPVVSDGFGIGYGFLENTMGFLVSSYSPYRDGKGFVDSLKESYDDIHYVLEKSSQ</sequence>
<dbReference type="Gene3D" id="1.10.275.20">
    <property type="entry name" value="Choline/Carnitine o-acyltransferase"/>
    <property type="match status" value="1"/>
</dbReference>
<dbReference type="InterPro" id="IPR042572">
    <property type="entry name" value="Carn_acyl_trans_N"/>
</dbReference>
<feature type="domain" description="Choline/carnitine acyltransferase" evidence="11">
    <location>
        <begin position="61"/>
        <end position="651"/>
    </location>
</feature>
<dbReference type="GO" id="GO:0004095">
    <property type="term" value="F:carnitine O-palmitoyltransferase activity"/>
    <property type="evidence" value="ECO:0007669"/>
    <property type="project" value="TreeGrafter"/>
</dbReference>
<dbReference type="InterPro" id="IPR023213">
    <property type="entry name" value="CAT-like_dom_sf"/>
</dbReference>
<keyword evidence="3" id="KW-0813">Transport</keyword>
<dbReference type="PROSITE" id="PS00440">
    <property type="entry name" value="ACYLTRANSF_C_2"/>
    <property type="match status" value="1"/>
</dbReference>
<evidence type="ECO:0000256" key="1">
    <source>
        <dbReference type="ARBA" id="ARBA00005005"/>
    </source>
</evidence>
<name>A0A1U9W5K6_CUPSA</name>